<sequence>RLGILLCDEHHPDSIKNYGTYDNDYKSMIEAVMPGQWQYSVWRCYEGSFPSSVDSCDAWIISGSKSAAYDTDPWIQQIKALVVELDRSQALLVGICFGHQLIHQALGGEVQKFHGGWGLGPYPVKTTAAFGDFKAGDIIRILAVHQDQVIQSAPGFSLLATSDFCMNAIAHKEPSILTCQAHPEFVDGFFRDICLRLRETVENRLIDKALSEVGLPDDRMQVGKTIVHFLAGKGLTF</sequence>
<dbReference type="HOGENOM" id="CLU_054974_0_2_1"/>
<dbReference type="Proteomes" id="UP000014760">
    <property type="component" value="Unassembled WGS sequence"/>
</dbReference>
<gene>
    <name evidence="2" type="ORF">CAPTEDRAFT_100942</name>
</gene>
<dbReference type="GO" id="GO:0005634">
    <property type="term" value="C:nucleus"/>
    <property type="evidence" value="ECO:0007669"/>
    <property type="project" value="TreeGrafter"/>
</dbReference>
<dbReference type="PANTHER" id="PTHR42695">
    <property type="entry name" value="GLUTAMINE AMIDOTRANSFERASE YLR126C-RELATED"/>
    <property type="match status" value="1"/>
</dbReference>
<dbReference type="AlphaFoldDB" id="R7U9E6"/>
<dbReference type="EMBL" id="KB306527">
    <property type="protein sequence ID" value="ELT99760.1"/>
    <property type="molecule type" value="Genomic_DNA"/>
</dbReference>
<dbReference type="OMA" id="VERNAKW"/>
<name>R7U9E6_CAPTE</name>
<dbReference type="PROSITE" id="PS51273">
    <property type="entry name" value="GATASE_TYPE_1"/>
    <property type="match status" value="1"/>
</dbReference>
<dbReference type="STRING" id="283909.R7U9E6"/>
<dbReference type="EnsemblMetazoa" id="CapteT100942">
    <property type="protein sequence ID" value="CapteP100942"/>
    <property type="gene ID" value="CapteG100942"/>
</dbReference>
<organism evidence="2">
    <name type="scientific">Capitella teleta</name>
    <name type="common">Polychaete worm</name>
    <dbReference type="NCBI Taxonomy" id="283909"/>
    <lineage>
        <taxon>Eukaryota</taxon>
        <taxon>Metazoa</taxon>
        <taxon>Spiralia</taxon>
        <taxon>Lophotrochozoa</taxon>
        <taxon>Annelida</taxon>
        <taxon>Polychaeta</taxon>
        <taxon>Sedentaria</taxon>
        <taxon>Scolecida</taxon>
        <taxon>Capitellidae</taxon>
        <taxon>Capitella</taxon>
    </lineage>
</organism>
<evidence type="ECO:0000313" key="2">
    <source>
        <dbReference type="EMBL" id="ELT99760.1"/>
    </source>
</evidence>
<reference evidence="2 4" key="2">
    <citation type="journal article" date="2013" name="Nature">
        <title>Insights into bilaterian evolution from three spiralian genomes.</title>
        <authorList>
            <person name="Simakov O."/>
            <person name="Marletaz F."/>
            <person name="Cho S.J."/>
            <person name="Edsinger-Gonzales E."/>
            <person name="Havlak P."/>
            <person name="Hellsten U."/>
            <person name="Kuo D.H."/>
            <person name="Larsson T."/>
            <person name="Lv J."/>
            <person name="Arendt D."/>
            <person name="Savage R."/>
            <person name="Osoegawa K."/>
            <person name="de Jong P."/>
            <person name="Grimwood J."/>
            <person name="Chapman J.A."/>
            <person name="Shapiro H."/>
            <person name="Aerts A."/>
            <person name="Otillar R.P."/>
            <person name="Terry A.Y."/>
            <person name="Boore J.L."/>
            <person name="Grigoriev I.V."/>
            <person name="Lindberg D.R."/>
            <person name="Seaver E.C."/>
            <person name="Weisblat D.A."/>
            <person name="Putnam N.H."/>
            <person name="Rokhsar D.S."/>
        </authorList>
    </citation>
    <scope>NUCLEOTIDE SEQUENCE</scope>
    <source>
        <strain evidence="2 4">I ESC-2004</strain>
    </source>
</reference>
<keyword evidence="4" id="KW-1185">Reference proteome</keyword>
<dbReference type="OrthoDB" id="92161at2759"/>
<dbReference type="GO" id="GO:0005829">
    <property type="term" value="C:cytosol"/>
    <property type="evidence" value="ECO:0007669"/>
    <property type="project" value="TreeGrafter"/>
</dbReference>
<dbReference type="SUPFAM" id="SSF52317">
    <property type="entry name" value="Class I glutamine amidotransferase-like"/>
    <property type="match status" value="1"/>
</dbReference>
<evidence type="ECO:0000313" key="3">
    <source>
        <dbReference type="EnsemblMetazoa" id="CapteP100942"/>
    </source>
</evidence>
<reference evidence="3" key="3">
    <citation type="submission" date="2015-06" db="UniProtKB">
        <authorList>
            <consortium name="EnsemblMetazoa"/>
        </authorList>
    </citation>
    <scope>IDENTIFICATION</scope>
</reference>
<dbReference type="Gene3D" id="3.40.50.880">
    <property type="match status" value="1"/>
</dbReference>
<proteinExistence type="predicted"/>
<dbReference type="Pfam" id="PF00117">
    <property type="entry name" value="GATase"/>
    <property type="match status" value="1"/>
</dbReference>
<evidence type="ECO:0000313" key="4">
    <source>
        <dbReference type="Proteomes" id="UP000014760"/>
    </source>
</evidence>
<dbReference type="InterPro" id="IPR044992">
    <property type="entry name" value="ChyE-like"/>
</dbReference>
<dbReference type="EMBL" id="AMQN01047942">
    <property type="status" value="NOT_ANNOTATED_CDS"/>
    <property type="molecule type" value="Genomic_DNA"/>
</dbReference>
<dbReference type="CDD" id="cd01741">
    <property type="entry name" value="GATase1_1"/>
    <property type="match status" value="1"/>
</dbReference>
<protein>
    <recommendedName>
        <fullName evidence="1">Glutamine amidotransferase domain-containing protein</fullName>
    </recommendedName>
</protein>
<dbReference type="InterPro" id="IPR029062">
    <property type="entry name" value="Class_I_gatase-like"/>
</dbReference>
<dbReference type="InterPro" id="IPR017926">
    <property type="entry name" value="GATASE"/>
</dbReference>
<dbReference type="PANTHER" id="PTHR42695:SF5">
    <property type="entry name" value="GLUTAMINE AMIDOTRANSFERASE YLR126C-RELATED"/>
    <property type="match status" value="1"/>
</dbReference>
<feature type="domain" description="Glutamine amidotransferase" evidence="1">
    <location>
        <begin position="54"/>
        <end position="187"/>
    </location>
</feature>
<accession>R7U9E6</accession>
<evidence type="ECO:0000259" key="1">
    <source>
        <dbReference type="Pfam" id="PF00117"/>
    </source>
</evidence>
<feature type="non-terminal residue" evidence="2">
    <location>
        <position position="1"/>
    </location>
</feature>
<reference evidence="4" key="1">
    <citation type="submission" date="2012-12" db="EMBL/GenBank/DDBJ databases">
        <authorList>
            <person name="Hellsten U."/>
            <person name="Grimwood J."/>
            <person name="Chapman J.A."/>
            <person name="Shapiro H."/>
            <person name="Aerts A."/>
            <person name="Otillar R.P."/>
            <person name="Terry A.Y."/>
            <person name="Boore J.L."/>
            <person name="Simakov O."/>
            <person name="Marletaz F."/>
            <person name="Cho S.-J."/>
            <person name="Edsinger-Gonzales E."/>
            <person name="Havlak P."/>
            <person name="Kuo D.-H."/>
            <person name="Larsson T."/>
            <person name="Lv J."/>
            <person name="Arendt D."/>
            <person name="Savage R."/>
            <person name="Osoegawa K."/>
            <person name="de Jong P."/>
            <person name="Lindberg D.R."/>
            <person name="Seaver E.C."/>
            <person name="Weisblat D.A."/>
            <person name="Putnam N.H."/>
            <person name="Grigoriev I.V."/>
            <person name="Rokhsar D.S."/>
        </authorList>
    </citation>
    <scope>NUCLEOTIDE SEQUENCE</scope>
    <source>
        <strain evidence="4">I ESC-2004</strain>
    </source>
</reference>